<evidence type="ECO:0000256" key="5">
    <source>
        <dbReference type="ARBA" id="ARBA00022679"/>
    </source>
</evidence>
<feature type="binding site" evidence="8">
    <location>
        <begin position="110"/>
        <end position="113"/>
    </location>
    <ligand>
        <name>(6S)-5,6,7,8-tetrahydrofolate</name>
        <dbReference type="ChEBI" id="CHEBI:57453"/>
    </ligand>
</feature>
<evidence type="ECO:0000313" key="11">
    <source>
        <dbReference type="EMBL" id="TQF00069.1"/>
    </source>
</evidence>
<dbReference type="InterPro" id="IPR036477">
    <property type="entry name" value="Formyl_transf_N_sf"/>
</dbReference>
<dbReference type="Gene3D" id="3.40.50.170">
    <property type="entry name" value="Formyl transferase, N-terminal domain"/>
    <property type="match status" value="1"/>
</dbReference>
<dbReference type="EMBL" id="VIFK01000025">
    <property type="protein sequence ID" value="TQF00069.1"/>
    <property type="molecule type" value="Genomic_DNA"/>
</dbReference>
<dbReference type="InterPro" id="IPR044135">
    <property type="entry name" value="Met-tRNA-FMT_C"/>
</dbReference>
<evidence type="ECO:0000256" key="6">
    <source>
        <dbReference type="ARBA" id="ARBA00022917"/>
    </source>
</evidence>
<dbReference type="PANTHER" id="PTHR11138:SF5">
    <property type="entry name" value="METHIONYL-TRNA FORMYLTRANSFERASE, MITOCHONDRIAL"/>
    <property type="match status" value="1"/>
</dbReference>
<keyword evidence="5 8" id="KW-0808">Transferase</keyword>
<dbReference type="Pfam" id="PF02911">
    <property type="entry name" value="Formyl_trans_C"/>
    <property type="match status" value="1"/>
</dbReference>
<feature type="domain" description="Formyl transferase N-terminal" evidence="9">
    <location>
        <begin position="3"/>
        <end position="178"/>
    </location>
</feature>
<accession>A0A540VTJ0</accession>
<reference evidence="11 12" key="1">
    <citation type="submission" date="2019-06" db="EMBL/GenBank/DDBJ databases">
        <title>Metagenome assembled Genome of Spiribacter salinus SL48-SHIP from the microbial mat of Salt Lake 48 (Novosibirsk region, Russia).</title>
        <authorList>
            <person name="Shipova A."/>
            <person name="Rozanov A.S."/>
            <person name="Bryanskaya A.V."/>
            <person name="Peltek S.E."/>
        </authorList>
    </citation>
    <scope>NUCLEOTIDE SEQUENCE [LARGE SCALE GENOMIC DNA]</scope>
    <source>
        <strain evidence="11">SL48-SHIP-2</strain>
    </source>
</reference>
<sequence length="313" mass="33118">MLRVAFAGTPDFAVPALQALLDGPHHVVAVYTQPDRPAGRGRRLRPSPVKALALAHDLSVEQPQRLRTDEAVERLRTYAPDVLIVAAYGLILPTTILEVPRLGALNVHASLLPRWRGAAPIQRAIEAGDTESGVCLMEMAPGLDTGPVVAHAATPLSDTETGGSLHDRLADLGGALLAAKLDDWAAGRLPAVPQPEAGVTYAAKLTSDEAWIDWRASAEQLARRIRAFNPWPIARCGWAGDALRIRFARPAPAMTTAESVTPGTVVAAGDEGLDVMTGEGCLRLTEVQAPGGRAQPVADFLRGHAIHVGDTLT</sequence>
<dbReference type="InterPro" id="IPR002376">
    <property type="entry name" value="Formyl_transf_N"/>
</dbReference>
<dbReference type="GO" id="GO:0004479">
    <property type="term" value="F:methionyl-tRNA formyltransferase activity"/>
    <property type="evidence" value="ECO:0007669"/>
    <property type="project" value="UniProtKB-UniRule"/>
</dbReference>
<dbReference type="STRING" id="1260251.SPISAL_00285"/>
<evidence type="ECO:0000256" key="1">
    <source>
        <dbReference type="ARBA" id="ARBA00002606"/>
    </source>
</evidence>
<comment type="similarity">
    <text evidence="2 8">Belongs to the Fmt family.</text>
</comment>
<evidence type="ECO:0000256" key="2">
    <source>
        <dbReference type="ARBA" id="ARBA00010699"/>
    </source>
</evidence>
<evidence type="ECO:0000259" key="10">
    <source>
        <dbReference type="Pfam" id="PF02911"/>
    </source>
</evidence>
<evidence type="ECO:0000313" key="12">
    <source>
        <dbReference type="Proteomes" id="UP000315400"/>
    </source>
</evidence>
<name>A0A540VTJ0_9GAMM</name>
<feature type="domain" description="Formyl transferase C-terminal" evidence="10">
    <location>
        <begin position="204"/>
        <end position="304"/>
    </location>
</feature>
<dbReference type="InterPro" id="IPR041711">
    <property type="entry name" value="Met-tRNA-FMT_N"/>
</dbReference>
<dbReference type="PANTHER" id="PTHR11138">
    <property type="entry name" value="METHIONYL-TRNA FORMYLTRANSFERASE"/>
    <property type="match status" value="1"/>
</dbReference>
<protein>
    <recommendedName>
        <fullName evidence="4 8">Methionyl-tRNA formyltransferase</fullName>
        <ecNumber evidence="3 8">2.1.2.9</ecNumber>
    </recommendedName>
</protein>
<dbReference type="HAMAP" id="MF_00182">
    <property type="entry name" value="Formyl_trans"/>
    <property type="match status" value="1"/>
</dbReference>
<dbReference type="CDD" id="cd08646">
    <property type="entry name" value="FMT_core_Met-tRNA-FMT_N"/>
    <property type="match status" value="1"/>
</dbReference>
<dbReference type="InterPro" id="IPR005793">
    <property type="entry name" value="Formyl_trans_C"/>
</dbReference>
<dbReference type="EC" id="2.1.2.9" evidence="3 8"/>
<evidence type="ECO:0000256" key="7">
    <source>
        <dbReference type="ARBA" id="ARBA00048558"/>
    </source>
</evidence>
<dbReference type="AlphaFoldDB" id="A0A540VTJ0"/>
<evidence type="ECO:0000259" key="9">
    <source>
        <dbReference type="Pfam" id="PF00551"/>
    </source>
</evidence>
<dbReference type="SUPFAM" id="SSF50486">
    <property type="entry name" value="FMT C-terminal domain-like"/>
    <property type="match status" value="1"/>
</dbReference>
<comment type="catalytic activity">
    <reaction evidence="7 8">
        <text>L-methionyl-tRNA(fMet) + (6R)-10-formyltetrahydrofolate = N-formyl-L-methionyl-tRNA(fMet) + (6S)-5,6,7,8-tetrahydrofolate + H(+)</text>
        <dbReference type="Rhea" id="RHEA:24380"/>
        <dbReference type="Rhea" id="RHEA-COMP:9952"/>
        <dbReference type="Rhea" id="RHEA-COMP:9953"/>
        <dbReference type="ChEBI" id="CHEBI:15378"/>
        <dbReference type="ChEBI" id="CHEBI:57453"/>
        <dbReference type="ChEBI" id="CHEBI:78530"/>
        <dbReference type="ChEBI" id="CHEBI:78844"/>
        <dbReference type="ChEBI" id="CHEBI:195366"/>
        <dbReference type="EC" id="2.1.2.9"/>
    </reaction>
</comment>
<dbReference type="Pfam" id="PF00551">
    <property type="entry name" value="Formyl_trans_N"/>
    <property type="match status" value="1"/>
</dbReference>
<organism evidence="11 12">
    <name type="scientific">Spiribacter salinus</name>
    <dbReference type="NCBI Taxonomy" id="1335746"/>
    <lineage>
        <taxon>Bacteria</taxon>
        <taxon>Pseudomonadati</taxon>
        <taxon>Pseudomonadota</taxon>
        <taxon>Gammaproteobacteria</taxon>
        <taxon>Chromatiales</taxon>
        <taxon>Ectothiorhodospiraceae</taxon>
        <taxon>Spiribacter</taxon>
    </lineage>
</organism>
<dbReference type="SUPFAM" id="SSF53328">
    <property type="entry name" value="Formyltransferase"/>
    <property type="match status" value="1"/>
</dbReference>
<keyword evidence="6 8" id="KW-0648">Protein biosynthesis</keyword>
<comment type="caution">
    <text evidence="11">The sequence shown here is derived from an EMBL/GenBank/DDBJ whole genome shotgun (WGS) entry which is preliminary data.</text>
</comment>
<dbReference type="InterPro" id="IPR011034">
    <property type="entry name" value="Formyl_transferase-like_C_sf"/>
</dbReference>
<gene>
    <name evidence="8" type="primary">fmt</name>
    <name evidence="11" type="ORF">FKY71_05255</name>
</gene>
<dbReference type="NCBIfam" id="TIGR00460">
    <property type="entry name" value="fmt"/>
    <property type="match status" value="1"/>
</dbReference>
<dbReference type="InterPro" id="IPR005794">
    <property type="entry name" value="Fmt"/>
</dbReference>
<evidence type="ECO:0000256" key="8">
    <source>
        <dbReference type="HAMAP-Rule" id="MF_00182"/>
    </source>
</evidence>
<evidence type="ECO:0000256" key="4">
    <source>
        <dbReference type="ARBA" id="ARBA00016014"/>
    </source>
</evidence>
<proteinExistence type="inferred from homology"/>
<comment type="function">
    <text evidence="1 8">Attaches a formyl group to the free amino group of methionyl-tRNA(fMet). The formyl group appears to play a dual role in the initiator identity of N-formylmethionyl-tRNA by promoting its recognition by IF2 and preventing the misappropriation of this tRNA by the elongation apparatus.</text>
</comment>
<dbReference type="GO" id="GO:0005829">
    <property type="term" value="C:cytosol"/>
    <property type="evidence" value="ECO:0007669"/>
    <property type="project" value="TreeGrafter"/>
</dbReference>
<dbReference type="CDD" id="cd08704">
    <property type="entry name" value="Met_tRNA_FMT_C"/>
    <property type="match status" value="1"/>
</dbReference>
<dbReference type="InterPro" id="IPR037022">
    <property type="entry name" value="Formyl_trans_C_sf"/>
</dbReference>
<dbReference type="Gene3D" id="3.10.25.10">
    <property type="entry name" value="Formyl transferase, C-terminal domain"/>
    <property type="match status" value="1"/>
</dbReference>
<dbReference type="Proteomes" id="UP000315400">
    <property type="component" value="Unassembled WGS sequence"/>
</dbReference>
<evidence type="ECO:0000256" key="3">
    <source>
        <dbReference type="ARBA" id="ARBA00012261"/>
    </source>
</evidence>